<name>A0ABQ6HQW6_9MICO</name>
<evidence type="ECO:0000313" key="2">
    <source>
        <dbReference type="EMBL" id="GMA20860.1"/>
    </source>
</evidence>
<proteinExistence type="predicted"/>
<comment type="caution">
    <text evidence="2">The sequence shown here is derived from an EMBL/GenBank/DDBJ whole genome shotgun (WGS) entry which is preliminary data.</text>
</comment>
<dbReference type="InterPro" id="IPR036388">
    <property type="entry name" value="WH-like_DNA-bd_sf"/>
</dbReference>
<dbReference type="EMBL" id="BSUJ01000001">
    <property type="protein sequence ID" value="GMA20860.1"/>
    <property type="molecule type" value="Genomic_DNA"/>
</dbReference>
<evidence type="ECO:0000313" key="3">
    <source>
        <dbReference type="Proteomes" id="UP001157109"/>
    </source>
</evidence>
<dbReference type="Gene3D" id="1.10.10.10">
    <property type="entry name" value="Winged helix-like DNA-binding domain superfamily/Winged helix DNA-binding domain"/>
    <property type="match status" value="1"/>
</dbReference>
<accession>A0ABQ6HQW6</accession>
<keyword evidence="3" id="KW-1185">Reference proteome</keyword>
<feature type="domain" description="HTH luxR-type" evidence="1">
    <location>
        <begin position="260"/>
        <end position="316"/>
    </location>
</feature>
<dbReference type="CDD" id="cd06170">
    <property type="entry name" value="LuxR_C_like"/>
    <property type="match status" value="1"/>
</dbReference>
<dbReference type="SMART" id="SM00421">
    <property type="entry name" value="HTH_LUXR"/>
    <property type="match status" value="1"/>
</dbReference>
<dbReference type="Proteomes" id="UP001157109">
    <property type="component" value="Unassembled WGS sequence"/>
</dbReference>
<dbReference type="RefSeq" id="WP_241441217.1">
    <property type="nucleotide sequence ID" value="NZ_BSUJ01000001.1"/>
</dbReference>
<reference evidence="3" key="1">
    <citation type="journal article" date="2019" name="Int. J. Syst. Evol. Microbiol.">
        <title>The Global Catalogue of Microorganisms (GCM) 10K type strain sequencing project: providing services to taxonomists for standard genome sequencing and annotation.</title>
        <authorList>
            <consortium name="The Broad Institute Genomics Platform"/>
            <consortium name="The Broad Institute Genome Sequencing Center for Infectious Disease"/>
            <person name="Wu L."/>
            <person name="Ma J."/>
        </authorList>
    </citation>
    <scope>NUCLEOTIDE SEQUENCE [LARGE SCALE GENOMIC DNA]</scope>
    <source>
        <strain evidence="3">NBRC 105830</strain>
    </source>
</reference>
<dbReference type="InterPro" id="IPR016032">
    <property type="entry name" value="Sig_transdc_resp-reg_C-effctor"/>
</dbReference>
<protein>
    <submittedName>
        <fullName evidence="2">Transcriptional regulator</fullName>
    </submittedName>
</protein>
<evidence type="ECO:0000259" key="1">
    <source>
        <dbReference type="SMART" id="SM00421"/>
    </source>
</evidence>
<dbReference type="SUPFAM" id="SSF46894">
    <property type="entry name" value="C-terminal effector domain of the bipartite response regulators"/>
    <property type="match status" value="1"/>
</dbReference>
<sequence length="326" mass="35851">MPSYLSPLHVTAAAERLYRRILRSEPSDLATHAERLGWSMSDADEALSILLERTLVREDSEGNLAADDPRIVIGRLVDTKRAEAIQHQVDLEATRHAIAQFVSDHQHGQGATRRPKWEVVPADLGAGIVQQGVSSTSGPVRSTVVSADWSAEGIEATLELARATISSGRPLRTLYPLSVLDEEGGRAWMKRFEEVGEQQRLTAVNVSEFLVLGDELVLAMADWGDVRSDYVLIRDAMLVVTFRTLFDLAWESALPVPGVEPGLDEDRRLLSLMAAGYKDEAIARYLGVALRTVRRRVASLMDELGVETRFQLGMAAQRRGLLDGGA</sequence>
<gene>
    <name evidence="2" type="ORF">GCM10025862_28810</name>
</gene>
<dbReference type="InterPro" id="IPR000792">
    <property type="entry name" value="Tscrpt_reg_LuxR_C"/>
</dbReference>
<organism evidence="2 3">
    <name type="scientific">Arsenicicoccus piscis</name>
    <dbReference type="NCBI Taxonomy" id="673954"/>
    <lineage>
        <taxon>Bacteria</taxon>
        <taxon>Bacillati</taxon>
        <taxon>Actinomycetota</taxon>
        <taxon>Actinomycetes</taxon>
        <taxon>Micrococcales</taxon>
        <taxon>Intrasporangiaceae</taxon>
        <taxon>Arsenicicoccus</taxon>
    </lineage>
</organism>